<dbReference type="InterPro" id="IPR016897">
    <property type="entry name" value="SKP1"/>
</dbReference>
<keyword evidence="3" id="KW-0833">Ubl conjugation pathway</keyword>
<dbReference type="InterPro" id="IPR016073">
    <property type="entry name" value="Skp1_comp_POZ"/>
</dbReference>
<dbReference type="PANTHER" id="PTHR11165">
    <property type="entry name" value="SKP1"/>
    <property type="match status" value="1"/>
</dbReference>
<evidence type="ECO:0000256" key="2">
    <source>
        <dbReference type="ARBA" id="ARBA00009993"/>
    </source>
</evidence>
<gene>
    <name evidence="5" type="ORF">PIB30_005067</name>
</gene>
<dbReference type="SUPFAM" id="SSF81382">
    <property type="entry name" value="Skp1 dimerisation domain-like"/>
    <property type="match status" value="1"/>
</dbReference>
<dbReference type="InterPro" id="IPR036296">
    <property type="entry name" value="SKP1-like_dim_sf"/>
</dbReference>
<dbReference type="InterPro" id="IPR011333">
    <property type="entry name" value="SKP1/BTB/POZ_sf"/>
</dbReference>
<dbReference type="Gene3D" id="3.30.710.10">
    <property type="entry name" value="Potassium Channel Kv1.1, Chain A"/>
    <property type="match status" value="1"/>
</dbReference>
<sequence>MGHYFISMTRSKSMLSEISIALMVGQIHGEFNKSSCAYFIDWLNRQDSYDTKIDDFDRLLKNRKVNQLCQTLYYDLRDYVNREDPYVSIKCSDGQILKIAKSLICAESEVVKDLLDSVDVNSGVIPLTNVSSDILLEIILFLKKKRDFQEITDKGAAHYRGWSKAFINRNRPILNGLHLAAEELQIKSLLDLTTQELQRHADEHLLQCFHYFSAMSGNNNRSREILKELDLSMSSGRFNDVACKDFKDWFAQIGDSGKNHLEEFKALMDPPDFRNVCYSIYRGDYRHEEEWDQFSLESSDGEVFDMVKSIGVDQSCF</sequence>
<dbReference type="InterPro" id="IPR001232">
    <property type="entry name" value="SKP1-like"/>
</dbReference>
<comment type="caution">
    <text evidence="5">The sequence shown here is derived from an EMBL/GenBank/DDBJ whole genome shotgun (WGS) entry which is preliminary data.</text>
</comment>
<evidence type="ECO:0000313" key="5">
    <source>
        <dbReference type="EMBL" id="MED6216188.1"/>
    </source>
</evidence>
<evidence type="ECO:0000256" key="1">
    <source>
        <dbReference type="ARBA" id="ARBA00004906"/>
    </source>
</evidence>
<proteinExistence type="inferred from homology"/>
<dbReference type="EMBL" id="JASCZI010271870">
    <property type="protein sequence ID" value="MED6216188.1"/>
    <property type="molecule type" value="Genomic_DNA"/>
</dbReference>
<comment type="similarity">
    <text evidence="2">Belongs to the SKP1 family.</text>
</comment>
<dbReference type="SMART" id="SM00512">
    <property type="entry name" value="Skp1"/>
    <property type="match status" value="1"/>
</dbReference>
<comment type="pathway">
    <text evidence="1">Protein modification; protein ubiquitination.</text>
</comment>
<evidence type="ECO:0000256" key="3">
    <source>
        <dbReference type="ARBA" id="ARBA00022786"/>
    </source>
</evidence>
<dbReference type="Pfam" id="PF03931">
    <property type="entry name" value="Skp1_POZ"/>
    <property type="match status" value="1"/>
</dbReference>
<evidence type="ECO:0000313" key="6">
    <source>
        <dbReference type="Proteomes" id="UP001341840"/>
    </source>
</evidence>
<name>A0ABU6Z5W8_9FABA</name>
<reference evidence="5 6" key="1">
    <citation type="journal article" date="2023" name="Plants (Basel)">
        <title>Bridging the Gap: Combining Genomics and Transcriptomics Approaches to Understand Stylosanthes scabra, an Orphan Legume from the Brazilian Caatinga.</title>
        <authorList>
            <person name="Ferreira-Neto J.R.C."/>
            <person name="da Silva M.D."/>
            <person name="Binneck E."/>
            <person name="de Melo N.F."/>
            <person name="da Silva R.H."/>
            <person name="de Melo A.L.T.M."/>
            <person name="Pandolfi V."/>
            <person name="Bustamante F.O."/>
            <person name="Brasileiro-Vidal A.C."/>
            <person name="Benko-Iseppon A.M."/>
        </authorList>
    </citation>
    <scope>NUCLEOTIDE SEQUENCE [LARGE SCALE GENOMIC DNA]</scope>
    <source>
        <tissue evidence="5">Leaves</tissue>
    </source>
</reference>
<keyword evidence="6" id="KW-1185">Reference proteome</keyword>
<accession>A0ABU6Z5W8</accession>
<dbReference type="Proteomes" id="UP001341840">
    <property type="component" value="Unassembled WGS sequence"/>
</dbReference>
<organism evidence="5 6">
    <name type="scientific">Stylosanthes scabra</name>
    <dbReference type="NCBI Taxonomy" id="79078"/>
    <lineage>
        <taxon>Eukaryota</taxon>
        <taxon>Viridiplantae</taxon>
        <taxon>Streptophyta</taxon>
        <taxon>Embryophyta</taxon>
        <taxon>Tracheophyta</taxon>
        <taxon>Spermatophyta</taxon>
        <taxon>Magnoliopsida</taxon>
        <taxon>eudicotyledons</taxon>
        <taxon>Gunneridae</taxon>
        <taxon>Pentapetalae</taxon>
        <taxon>rosids</taxon>
        <taxon>fabids</taxon>
        <taxon>Fabales</taxon>
        <taxon>Fabaceae</taxon>
        <taxon>Papilionoideae</taxon>
        <taxon>50 kb inversion clade</taxon>
        <taxon>dalbergioids sensu lato</taxon>
        <taxon>Dalbergieae</taxon>
        <taxon>Pterocarpus clade</taxon>
        <taxon>Stylosanthes</taxon>
    </lineage>
</organism>
<protein>
    <recommendedName>
        <fullName evidence="4">SKP1 component POZ domain-containing protein</fullName>
    </recommendedName>
</protein>
<feature type="domain" description="SKP1 component POZ" evidence="4">
    <location>
        <begin position="87"/>
        <end position="146"/>
    </location>
</feature>
<dbReference type="SUPFAM" id="SSF54695">
    <property type="entry name" value="POZ domain"/>
    <property type="match status" value="1"/>
</dbReference>
<evidence type="ECO:0000259" key="4">
    <source>
        <dbReference type="Pfam" id="PF03931"/>
    </source>
</evidence>